<name>A0A0G0Q995_9BACT</name>
<dbReference type="Gene3D" id="3.30.565.10">
    <property type="entry name" value="Histidine kinase-like ATPase, C-terminal domain"/>
    <property type="match status" value="1"/>
</dbReference>
<gene>
    <name evidence="1" type="ORF">UT63_C0010G0005</name>
</gene>
<dbReference type="AlphaFoldDB" id="A0A0G0Q995"/>
<comment type="caution">
    <text evidence="1">The sequence shown here is derived from an EMBL/GenBank/DDBJ whole genome shotgun (WGS) entry which is preliminary data.</text>
</comment>
<dbReference type="PATRIC" id="fig|1618450.3.peg.313"/>
<dbReference type="InterPro" id="IPR036890">
    <property type="entry name" value="HATPase_C_sf"/>
</dbReference>
<dbReference type="EMBL" id="LBXN01000010">
    <property type="protein sequence ID" value="KKR33901.1"/>
    <property type="molecule type" value="Genomic_DNA"/>
</dbReference>
<dbReference type="Pfam" id="PF13589">
    <property type="entry name" value="HATPase_c_3"/>
    <property type="match status" value="1"/>
</dbReference>
<accession>A0A0G0Q995</accession>
<organism evidence="1 2">
    <name type="scientific">Candidatus Gottesmanbacteria bacterium GW2011_GWC2_39_8</name>
    <dbReference type="NCBI Taxonomy" id="1618450"/>
    <lineage>
        <taxon>Bacteria</taxon>
        <taxon>Candidatus Gottesmaniibacteriota</taxon>
    </lineage>
</organism>
<reference evidence="1 2" key="1">
    <citation type="journal article" date="2015" name="Nature">
        <title>rRNA introns, odd ribosomes, and small enigmatic genomes across a large radiation of phyla.</title>
        <authorList>
            <person name="Brown C.T."/>
            <person name="Hug L.A."/>
            <person name="Thomas B.C."/>
            <person name="Sharon I."/>
            <person name="Castelle C.J."/>
            <person name="Singh A."/>
            <person name="Wilkins M.J."/>
            <person name="Williams K.H."/>
            <person name="Banfield J.F."/>
        </authorList>
    </citation>
    <scope>NUCLEOTIDE SEQUENCE [LARGE SCALE GENOMIC DNA]</scope>
</reference>
<sequence>MKPVIGRQLFDVLTSGMYDDPLMIFREYIQNSVDSIDLAVDAGQIALEDASISISLNGSERSIVIEDNGVGINNEDAGDILINLGCSPKEGKEQRGFRGIGRLGGLAYCDELIFETRSTKNENVFVLTWDRKKFEKLCKEMDRVVTLEETIRTVANVRTNKPKSDDPTRFFRVTMRKMTRFHTDELMNFKKVYDYLAQVAPVPYSKEDFSFAETIERHVSPVENYRSYKILLNGKQIFRPYRDDVCFSNDREDRIQEPELFTFSGEDGELIAFGWYAKTNFLAAIPDSLNIRGIRIRSGNIAIGDEHALDDKYTERRFSAWQIGEIHVVRNRIKPNARRDNFEQSKNYEKFLEQASLLCRHLSNLCRKSSRHRVLVIKGERIITRMEDILNGTQVFIDQAHYRDAFRKSLRELDFLERDLRKINMGNGMLDRIGEIRAFVEKNDFRPIMIPDLLDKRSINQREARIITDISRSLLKDYSKCRSAEDAINMVLHGYVKNRYKNSISIS</sequence>
<dbReference type="Proteomes" id="UP000034539">
    <property type="component" value="Unassembled WGS sequence"/>
</dbReference>
<evidence type="ECO:0000313" key="1">
    <source>
        <dbReference type="EMBL" id="KKR33901.1"/>
    </source>
</evidence>
<evidence type="ECO:0000313" key="2">
    <source>
        <dbReference type="Proteomes" id="UP000034539"/>
    </source>
</evidence>
<dbReference type="SUPFAM" id="SSF55874">
    <property type="entry name" value="ATPase domain of HSP90 chaperone/DNA topoisomerase II/histidine kinase"/>
    <property type="match status" value="1"/>
</dbReference>
<protein>
    <submittedName>
        <fullName evidence="1">HSP90 family molecular chaperone-like protein</fullName>
    </submittedName>
</protein>
<proteinExistence type="predicted"/>